<dbReference type="InterPro" id="IPR001846">
    <property type="entry name" value="VWF_type-D"/>
</dbReference>
<dbReference type="InterPro" id="IPR014853">
    <property type="entry name" value="VWF/SSPO/ZAN-like_Cys-rich_dom"/>
</dbReference>
<feature type="domain" description="EGF-like" evidence="7">
    <location>
        <begin position="655"/>
        <end position="695"/>
    </location>
</feature>
<dbReference type="KEGG" id="bbel:109479308"/>
<evidence type="ECO:0000256" key="5">
    <source>
        <dbReference type="ARBA" id="ARBA00023180"/>
    </source>
</evidence>
<evidence type="ECO:0000256" key="1">
    <source>
        <dbReference type="ARBA" id="ARBA00022536"/>
    </source>
</evidence>
<evidence type="ECO:0000256" key="4">
    <source>
        <dbReference type="ARBA" id="ARBA00023157"/>
    </source>
</evidence>
<dbReference type="CDD" id="cd19941">
    <property type="entry name" value="TIL"/>
    <property type="match status" value="2"/>
</dbReference>
<dbReference type="CDD" id="cd00054">
    <property type="entry name" value="EGF_CA"/>
    <property type="match status" value="5"/>
</dbReference>
<evidence type="ECO:0000259" key="7">
    <source>
        <dbReference type="PROSITE" id="PS50026"/>
    </source>
</evidence>
<proteinExistence type="predicted"/>
<dbReference type="PROSITE" id="PS50026">
    <property type="entry name" value="EGF_3"/>
    <property type="match status" value="9"/>
</dbReference>
<dbReference type="InterPro" id="IPR009030">
    <property type="entry name" value="Growth_fac_rcpt_cys_sf"/>
</dbReference>
<organism evidence="9 10">
    <name type="scientific">Branchiostoma belcheri</name>
    <name type="common">Amphioxus</name>
    <dbReference type="NCBI Taxonomy" id="7741"/>
    <lineage>
        <taxon>Eukaryota</taxon>
        <taxon>Metazoa</taxon>
        <taxon>Chordata</taxon>
        <taxon>Cephalochordata</taxon>
        <taxon>Leptocardii</taxon>
        <taxon>Amphioxiformes</taxon>
        <taxon>Branchiostomatidae</taxon>
        <taxon>Branchiostoma</taxon>
    </lineage>
</organism>
<dbReference type="InterPro" id="IPR000742">
    <property type="entry name" value="EGF"/>
</dbReference>
<dbReference type="SUPFAM" id="SSF57567">
    <property type="entry name" value="Serine protease inhibitors"/>
    <property type="match status" value="2"/>
</dbReference>
<dbReference type="AlphaFoldDB" id="A0A6P5A0V0"/>
<evidence type="ECO:0000313" key="10">
    <source>
        <dbReference type="RefSeq" id="XP_019636822.1"/>
    </source>
</evidence>
<dbReference type="GeneID" id="109479308"/>
<feature type="domain" description="EGF-like" evidence="7">
    <location>
        <begin position="860"/>
        <end position="900"/>
    </location>
</feature>
<feature type="disulfide bond" evidence="6">
    <location>
        <begin position="643"/>
        <end position="652"/>
    </location>
</feature>
<dbReference type="PROSITE" id="PS51233">
    <property type="entry name" value="VWFD"/>
    <property type="match status" value="2"/>
</dbReference>
<dbReference type="Pfam" id="PF08742">
    <property type="entry name" value="C8"/>
    <property type="match status" value="2"/>
</dbReference>
<feature type="domain" description="EGF-like" evidence="7">
    <location>
        <begin position="819"/>
        <end position="859"/>
    </location>
</feature>
<gene>
    <name evidence="10" type="primary">LOC109479308</name>
</gene>
<dbReference type="Proteomes" id="UP000515135">
    <property type="component" value="Unplaced"/>
</dbReference>
<dbReference type="InterPro" id="IPR024731">
    <property type="entry name" value="NELL2-like_EGF"/>
</dbReference>
<dbReference type="PROSITE" id="PS00010">
    <property type="entry name" value="ASX_HYDROXYL"/>
    <property type="match status" value="9"/>
</dbReference>
<accession>A0A6P5A0V0</accession>
<dbReference type="SMART" id="SM00832">
    <property type="entry name" value="C8"/>
    <property type="match status" value="2"/>
</dbReference>
<feature type="domain" description="EGF-like" evidence="7">
    <location>
        <begin position="778"/>
        <end position="818"/>
    </location>
</feature>
<dbReference type="FunFam" id="2.10.25.10:FF:000055">
    <property type="entry name" value="alpha-tectorin isoform X1"/>
    <property type="match status" value="2"/>
</dbReference>
<keyword evidence="5" id="KW-0325">Glycoprotein</keyword>
<feature type="domain" description="EGF-like" evidence="7">
    <location>
        <begin position="696"/>
        <end position="736"/>
    </location>
</feature>
<comment type="caution">
    <text evidence="6">Lacks conserved residue(s) required for the propagation of feature annotation.</text>
</comment>
<dbReference type="InterPro" id="IPR018097">
    <property type="entry name" value="EGF_Ca-bd_CS"/>
</dbReference>
<name>A0A6P5A0V0_BRABE</name>
<evidence type="ECO:0000259" key="8">
    <source>
        <dbReference type="PROSITE" id="PS51233"/>
    </source>
</evidence>
<reference evidence="10" key="1">
    <citation type="submission" date="2025-08" db="UniProtKB">
        <authorList>
            <consortium name="RefSeq"/>
        </authorList>
    </citation>
    <scope>IDENTIFICATION</scope>
    <source>
        <tissue evidence="10">Gonad</tissue>
    </source>
</reference>
<dbReference type="GO" id="GO:0005509">
    <property type="term" value="F:calcium ion binding"/>
    <property type="evidence" value="ECO:0007669"/>
    <property type="project" value="InterPro"/>
</dbReference>
<keyword evidence="4 6" id="KW-1015">Disulfide bond</keyword>
<feature type="domain" description="EGF-like" evidence="7">
    <location>
        <begin position="737"/>
        <end position="777"/>
    </location>
</feature>
<dbReference type="InterPro" id="IPR036084">
    <property type="entry name" value="Ser_inhib-like_sf"/>
</dbReference>
<keyword evidence="2" id="KW-0732">Signal</keyword>
<dbReference type="SMART" id="SM00181">
    <property type="entry name" value="EGF"/>
    <property type="match status" value="11"/>
</dbReference>
<protein>
    <submittedName>
        <fullName evidence="10">Fibrillin-3-like</fullName>
    </submittedName>
</protein>
<dbReference type="SMART" id="SM00216">
    <property type="entry name" value="VWD"/>
    <property type="match status" value="1"/>
</dbReference>
<dbReference type="PROSITE" id="PS00022">
    <property type="entry name" value="EGF_1"/>
    <property type="match status" value="1"/>
</dbReference>
<dbReference type="PROSITE" id="PS01187">
    <property type="entry name" value="EGF_CA"/>
    <property type="match status" value="2"/>
</dbReference>
<dbReference type="InterPro" id="IPR002919">
    <property type="entry name" value="TIL_dom"/>
</dbReference>
<dbReference type="Pfam" id="PF00094">
    <property type="entry name" value="VWD"/>
    <property type="match status" value="2"/>
</dbReference>
<evidence type="ECO:0000313" key="9">
    <source>
        <dbReference type="Proteomes" id="UP000515135"/>
    </source>
</evidence>
<dbReference type="Pfam" id="PF01826">
    <property type="entry name" value="TIL"/>
    <property type="match status" value="2"/>
</dbReference>
<feature type="domain" description="VWFD" evidence="8">
    <location>
        <begin position="1"/>
        <end position="57"/>
    </location>
</feature>
<feature type="domain" description="EGF-like" evidence="7">
    <location>
        <begin position="942"/>
        <end position="982"/>
    </location>
</feature>
<dbReference type="GO" id="GO:0031012">
    <property type="term" value="C:extracellular matrix"/>
    <property type="evidence" value="ECO:0007669"/>
    <property type="project" value="TreeGrafter"/>
</dbReference>
<dbReference type="Gene3D" id="2.10.25.10">
    <property type="entry name" value="Laminin"/>
    <property type="match status" value="11"/>
</dbReference>
<dbReference type="PROSITE" id="PS01186">
    <property type="entry name" value="EGF_2"/>
    <property type="match status" value="9"/>
</dbReference>
<dbReference type="OrthoDB" id="3438930at2759"/>
<feature type="disulfide bond" evidence="6">
    <location>
        <begin position="622"/>
        <end position="632"/>
    </location>
</feature>
<feature type="domain" description="EGF-like" evidence="7">
    <location>
        <begin position="620"/>
        <end position="653"/>
    </location>
</feature>
<sequence length="1065" mass="114023">MVKVKVPSEYMGQMCGLCGNNNGVRSDDFMLPDGEITNSRKTFANSWYIDTRNVTCPDPPPGHCEEHIRTAAEAACQILKDTDGPFAVCHNTEDPEPFFQSCVIDMCAWGISTTALCQNLETYADECREVGVAPFAWRTDDRCPLDCQPDSTYSICTTPCPATCPNPNAPKQCTESCVEGCECNPGYLLSGQNCVLEEQCGCISDYGRYFMLGEQWRENGFDCVCEEGNVMACESVTAIMPIYIPCDEAAETTVCYAWGDPHYHMFDGDEHHFQGPCRYTLAKDQGTSCDFIVEAQNQPITSAPHLSFVRDVYVEAYGLTVGLHQGKLVTVDGELHSLPFSKALNKIQVYLSGLFVYVWLVAVPDDYSGSMCGLCGNFNGFSGDDFMTPDGTIVADVNIFGNSWLTDNETCPDDPPTDPPDGCSDALKAAAEAECGVLTDDPGPFASCHGRLDPQRFFDTCVFDLCGLGGDTRGLCQNLEAYAEACVQAGGARFSWRTPDRCPLNCGGNSTFSTCASLCPATCLNPTASEKCDRNCTEGCECDEGFLLSGQTCVLESQCGCTGDEGRYFVLGERWGREGETCVCEMGGNITCEACSEDDGHELVLVNGVLECLCVEDRCNECLSDPCQNGSCIDRVNGYTCDCFAGYEGVHCETDIDECAVSSDNCDSDATCTNTPGSFTCACNSGYQGDGRSCVDMDECALGTDDCDSDATCTNTPGSFTCACNSGYQGDGRSCVDIDECALGTDDCDGNATCTNTPGSFTCACNSGYQGDGRSCVDIDECAVNTDDCNGNATCTNTPGSFTCACNSGYQGDGRSCVDIDECAMGTDDCDSEATCTNTPGTFTCACNSGYHGDGRSCVDIDECAEDTDDCDSDATCTNTPGTFTCACNSGYQGDGRSCVDMDECALGTDDCDSDATCTNTPGSFTCACNSGYQGDGRSCVDIDECAMGTDDCDGNATCTNTPGSFTCACNSGYWGDGRSCDTDNLVIAPPRWVLQYLQDASAPNTGLQLPEIRDFDPSRGLPDQLPRTFIQNIQGRKIRDELRQTIDVSVFRDGYWIDLEISAD</sequence>
<feature type="domain" description="VWFD" evidence="8">
    <location>
        <begin position="253"/>
        <end position="412"/>
    </location>
</feature>
<dbReference type="GO" id="GO:0005615">
    <property type="term" value="C:extracellular space"/>
    <property type="evidence" value="ECO:0007669"/>
    <property type="project" value="TreeGrafter"/>
</dbReference>
<feature type="domain" description="EGF-like" evidence="7">
    <location>
        <begin position="901"/>
        <end position="941"/>
    </location>
</feature>
<dbReference type="FunFam" id="2.10.25.10:FF:000038">
    <property type="entry name" value="Fibrillin 2"/>
    <property type="match status" value="8"/>
</dbReference>
<dbReference type="InterPro" id="IPR050780">
    <property type="entry name" value="Mucin_vWF_Thrombospondin_sf"/>
</dbReference>
<evidence type="ECO:0000256" key="2">
    <source>
        <dbReference type="ARBA" id="ARBA00022729"/>
    </source>
</evidence>
<dbReference type="RefSeq" id="XP_019636822.1">
    <property type="nucleotide sequence ID" value="XM_019781263.1"/>
</dbReference>
<dbReference type="Pfam" id="PF12947">
    <property type="entry name" value="EGF_3"/>
    <property type="match status" value="8"/>
</dbReference>
<dbReference type="PANTHER" id="PTHR11339:SF373">
    <property type="entry name" value="VWFD DOMAIN-CONTAINING PROTEIN"/>
    <property type="match status" value="1"/>
</dbReference>
<dbReference type="SMART" id="SM00179">
    <property type="entry name" value="EGF_CA"/>
    <property type="match status" value="9"/>
</dbReference>
<dbReference type="FunFam" id="2.10.25.10:FF:000006">
    <property type="entry name" value="Versican core protein-like isoform 1"/>
    <property type="match status" value="1"/>
</dbReference>
<dbReference type="Pfam" id="PF00008">
    <property type="entry name" value="EGF"/>
    <property type="match status" value="1"/>
</dbReference>
<keyword evidence="1 6" id="KW-0245">EGF-like domain</keyword>
<dbReference type="SUPFAM" id="SSF57184">
    <property type="entry name" value="Growth factor receptor domain"/>
    <property type="match status" value="3"/>
</dbReference>
<dbReference type="InterPro" id="IPR001881">
    <property type="entry name" value="EGF-like_Ca-bd_dom"/>
</dbReference>
<evidence type="ECO:0000256" key="3">
    <source>
        <dbReference type="ARBA" id="ARBA00022737"/>
    </source>
</evidence>
<dbReference type="PANTHER" id="PTHR11339">
    <property type="entry name" value="EXTRACELLULAR MATRIX GLYCOPROTEIN RELATED"/>
    <property type="match status" value="1"/>
</dbReference>
<evidence type="ECO:0000256" key="6">
    <source>
        <dbReference type="PROSITE-ProRule" id="PRU00076"/>
    </source>
</evidence>
<dbReference type="InterPro" id="IPR000152">
    <property type="entry name" value="EGF-type_Asp/Asn_hydroxyl_site"/>
</dbReference>
<keyword evidence="9" id="KW-1185">Reference proteome</keyword>
<keyword evidence="3" id="KW-0677">Repeat</keyword>